<gene>
    <name evidence="1" type="ORF">GALL_520380</name>
</gene>
<sequence length="271" mass="30239">MVDLGSAFGNRAIDRAALARPQQDDVAGVDGSHRHLRNLIGSDELGSGFGFQRREISGNRPRSPPHALIEIASNKQKSKQHDRRIEIGVLGMIDRLHDRHTQRQQNADADRDVHIDVARAQRPIRRPEERLPRIGRSRQRDQCRQPVKKVALFGEHIAAVAGPYRNGKHHDVHRGERRNPEAAQQKARLLNLSGLRVGGLERVGLVSELGEPVDEVGGVERALFPFQRDAAVGEIDARQRDVRHRRKPALDLGHASGAIDALNRQINVLKA</sequence>
<name>A0A1J5P4A9_9ZZZZ</name>
<dbReference type="AlphaFoldDB" id="A0A1J5P4A9"/>
<accession>A0A1J5P4A9</accession>
<comment type="caution">
    <text evidence="1">The sequence shown here is derived from an EMBL/GenBank/DDBJ whole genome shotgun (WGS) entry which is preliminary data.</text>
</comment>
<protein>
    <submittedName>
        <fullName evidence="1">Uncharacterized protein</fullName>
    </submittedName>
</protein>
<reference evidence="1" key="1">
    <citation type="submission" date="2016-10" db="EMBL/GenBank/DDBJ databases">
        <title>Sequence of Gallionella enrichment culture.</title>
        <authorList>
            <person name="Poehlein A."/>
            <person name="Muehling M."/>
            <person name="Daniel R."/>
        </authorList>
    </citation>
    <scope>NUCLEOTIDE SEQUENCE</scope>
</reference>
<evidence type="ECO:0000313" key="1">
    <source>
        <dbReference type="EMBL" id="OIQ66393.1"/>
    </source>
</evidence>
<proteinExistence type="predicted"/>
<organism evidence="1">
    <name type="scientific">mine drainage metagenome</name>
    <dbReference type="NCBI Taxonomy" id="410659"/>
    <lineage>
        <taxon>unclassified sequences</taxon>
        <taxon>metagenomes</taxon>
        <taxon>ecological metagenomes</taxon>
    </lineage>
</organism>
<dbReference type="EMBL" id="MLJW01006635">
    <property type="protein sequence ID" value="OIQ66393.1"/>
    <property type="molecule type" value="Genomic_DNA"/>
</dbReference>